<dbReference type="InterPro" id="IPR013783">
    <property type="entry name" value="Ig-like_fold"/>
</dbReference>
<organism evidence="3 4">
    <name type="scientific">Bagarius yarrelli</name>
    <name type="common">Goonch</name>
    <name type="synonym">Bagrus yarrelli</name>
    <dbReference type="NCBI Taxonomy" id="175774"/>
    <lineage>
        <taxon>Eukaryota</taxon>
        <taxon>Metazoa</taxon>
        <taxon>Chordata</taxon>
        <taxon>Craniata</taxon>
        <taxon>Vertebrata</taxon>
        <taxon>Euteleostomi</taxon>
        <taxon>Actinopterygii</taxon>
        <taxon>Neopterygii</taxon>
        <taxon>Teleostei</taxon>
        <taxon>Ostariophysi</taxon>
        <taxon>Siluriformes</taxon>
        <taxon>Sisoridae</taxon>
        <taxon>Sisorinae</taxon>
        <taxon>Bagarius</taxon>
    </lineage>
</organism>
<dbReference type="InterPro" id="IPR003599">
    <property type="entry name" value="Ig_sub"/>
</dbReference>
<comment type="caution">
    <text evidence="3">The sequence shown here is derived from an EMBL/GenBank/DDBJ whole genome shotgun (WGS) entry which is preliminary data.</text>
</comment>
<dbReference type="Gene3D" id="2.60.40.10">
    <property type="entry name" value="Immunoglobulins"/>
    <property type="match status" value="1"/>
</dbReference>
<keyword evidence="1" id="KW-0732">Signal</keyword>
<gene>
    <name evidence="3" type="ORF">Baya_4859</name>
</gene>
<evidence type="ECO:0000256" key="1">
    <source>
        <dbReference type="SAM" id="SignalP"/>
    </source>
</evidence>
<dbReference type="EMBL" id="VCAZ01000014">
    <property type="protein sequence ID" value="TSK49657.1"/>
    <property type="molecule type" value="Genomic_DNA"/>
</dbReference>
<dbReference type="AlphaFoldDB" id="A0A556TRS1"/>
<dbReference type="OrthoDB" id="8950231at2759"/>
<dbReference type="InterPro" id="IPR013106">
    <property type="entry name" value="Ig_V-set"/>
</dbReference>
<evidence type="ECO:0000259" key="2">
    <source>
        <dbReference type="PROSITE" id="PS50835"/>
    </source>
</evidence>
<protein>
    <recommendedName>
        <fullName evidence="2">Ig-like domain-containing protein</fullName>
    </recommendedName>
</protein>
<name>A0A556TRS1_BAGYA</name>
<evidence type="ECO:0000313" key="3">
    <source>
        <dbReference type="EMBL" id="TSK49657.1"/>
    </source>
</evidence>
<feature type="chain" id="PRO_5021908595" description="Ig-like domain-containing protein" evidence="1">
    <location>
        <begin position="26"/>
        <end position="226"/>
    </location>
</feature>
<dbReference type="SUPFAM" id="SSF48726">
    <property type="entry name" value="Immunoglobulin"/>
    <property type="match status" value="1"/>
</dbReference>
<keyword evidence="4" id="KW-1185">Reference proteome</keyword>
<sequence>MLKIPLSGCFFTVLVFSSFLQVCVSECVPTVFAKRRILYEPEGGSVSLWCDVWHCKQNWTGGWGIRQELFTFLTPSQRVQLSSDAITDSTTRLFLTIHNLNQSDSGAYQCNIKWEEINSQGHVIRVNVTAAEPTGRKLSYRLLVCAAASLCFPLVLVLVCCVSLDHQPPPPVPPPRSRNSRKISHSILHYVVYAALTISRPRQQSSAEETKATTAVVYSTMTFSTA</sequence>
<dbReference type="Proteomes" id="UP000319801">
    <property type="component" value="Unassembled WGS sequence"/>
</dbReference>
<reference evidence="3 4" key="1">
    <citation type="journal article" date="2019" name="Genome Biol. Evol.">
        <title>Whole-Genome Sequencing of the Giant Devil Catfish, Bagarius yarrelli.</title>
        <authorList>
            <person name="Jiang W."/>
            <person name="Lv Y."/>
            <person name="Cheng L."/>
            <person name="Yang K."/>
            <person name="Chao B."/>
            <person name="Wang X."/>
            <person name="Li Y."/>
            <person name="Pan X."/>
            <person name="You X."/>
            <person name="Zhang Y."/>
            <person name="Yang J."/>
            <person name="Li J."/>
            <person name="Zhang X."/>
            <person name="Liu S."/>
            <person name="Sun C."/>
            <person name="Yang J."/>
            <person name="Shi Q."/>
        </authorList>
    </citation>
    <scope>NUCLEOTIDE SEQUENCE [LARGE SCALE GENOMIC DNA]</scope>
    <source>
        <strain evidence="3">JWS20170419001</strain>
        <tissue evidence="3">Muscle</tissue>
    </source>
</reference>
<evidence type="ECO:0000313" key="4">
    <source>
        <dbReference type="Proteomes" id="UP000319801"/>
    </source>
</evidence>
<dbReference type="SMART" id="SM00409">
    <property type="entry name" value="IG"/>
    <property type="match status" value="1"/>
</dbReference>
<dbReference type="Pfam" id="PF07686">
    <property type="entry name" value="V-set"/>
    <property type="match status" value="1"/>
</dbReference>
<feature type="domain" description="Ig-like" evidence="2">
    <location>
        <begin position="29"/>
        <end position="129"/>
    </location>
</feature>
<accession>A0A556TRS1</accession>
<feature type="signal peptide" evidence="1">
    <location>
        <begin position="1"/>
        <end position="25"/>
    </location>
</feature>
<dbReference type="InterPro" id="IPR007110">
    <property type="entry name" value="Ig-like_dom"/>
</dbReference>
<dbReference type="InterPro" id="IPR036179">
    <property type="entry name" value="Ig-like_dom_sf"/>
</dbReference>
<proteinExistence type="predicted"/>
<dbReference type="PROSITE" id="PS50835">
    <property type="entry name" value="IG_LIKE"/>
    <property type="match status" value="1"/>
</dbReference>